<keyword evidence="11" id="KW-0902">Two-component regulatory system</keyword>
<organism evidence="16 17">
    <name type="scientific">Pontibacter diazotrophicus</name>
    <dbReference type="NCBI Taxonomy" id="1400979"/>
    <lineage>
        <taxon>Bacteria</taxon>
        <taxon>Pseudomonadati</taxon>
        <taxon>Bacteroidota</taxon>
        <taxon>Cytophagia</taxon>
        <taxon>Cytophagales</taxon>
        <taxon>Hymenobacteraceae</taxon>
        <taxon>Pontibacter</taxon>
    </lineage>
</organism>
<comment type="subcellular location">
    <subcellularLocation>
        <location evidence="2">Membrane</location>
        <topology evidence="2">Multi-pass membrane protein</topology>
    </subcellularLocation>
</comment>
<dbReference type="RefSeq" id="WP_115568006.1">
    <property type="nucleotide sequence ID" value="NZ_QRGR01000036.1"/>
</dbReference>
<dbReference type="OrthoDB" id="9757990at2"/>
<evidence type="ECO:0000256" key="6">
    <source>
        <dbReference type="ARBA" id="ARBA00022692"/>
    </source>
</evidence>
<dbReference type="SMART" id="SM00387">
    <property type="entry name" value="HATPase_c"/>
    <property type="match status" value="1"/>
</dbReference>
<evidence type="ECO:0000313" key="16">
    <source>
        <dbReference type="EMBL" id="RDV11960.1"/>
    </source>
</evidence>
<dbReference type="PANTHER" id="PTHR42878">
    <property type="entry name" value="TWO-COMPONENT HISTIDINE KINASE"/>
    <property type="match status" value="1"/>
</dbReference>
<keyword evidence="10" id="KW-1133">Transmembrane helix</keyword>
<dbReference type="PANTHER" id="PTHR42878:SF7">
    <property type="entry name" value="SENSOR HISTIDINE KINASE GLRK"/>
    <property type="match status" value="1"/>
</dbReference>
<evidence type="ECO:0000256" key="5">
    <source>
        <dbReference type="ARBA" id="ARBA00022679"/>
    </source>
</evidence>
<dbReference type="GO" id="GO:0016020">
    <property type="term" value="C:membrane"/>
    <property type="evidence" value="ECO:0007669"/>
    <property type="project" value="UniProtKB-SubCell"/>
</dbReference>
<evidence type="ECO:0000256" key="4">
    <source>
        <dbReference type="ARBA" id="ARBA00022553"/>
    </source>
</evidence>
<feature type="domain" description="PAC" evidence="15">
    <location>
        <begin position="84"/>
        <end position="135"/>
    </location>
</feature>
<dbReference type="PROSITE" id="PS50113">
    <property type="entry name" value="PAC"/>
    <property type="match status" value="1"/>
</dbReference>
<evidence type="ECO:0000256" key="12">
    <source>
        <dbReference type="ARBA" id="ARBA00023136"/>
    </source>
</evidence>
<gene>
    <name evidence="16" type="ORF">DXT99_23345</name>
</gene>
<dbReference type="InterPro" id="IPR035965">
    <property type="entry name" value="PAS-like_dom_sf"/>
</dbReference>
<evidence type="ECO:0000259" key="15">
    <source>
        <dbReference type="PROSITE" id="PS50113"/>
    </source>
</evidence>
<dbReference type="InterPro" id="IPR013655">
    <property type="entry name" value="PAS_fold_3"/>
</dbReference>
<evidence type="ECO:0000256" key="9">
    <source>
        <dbReference type="ARBA" id="ARBA00022840"/>
    </source>
</evidence>
<keyword evidence="7" id="KW-0547">Nucleotide-binding</keyword>
<keyword evidence="8" id="KW-0418">Kinase</keyword>
<evidence type="ECO:0000256" key="11">
    <source>
        <dbReference type="ARBA" id="ARBA00023012"/>
    </source>
</evidence>
<dbReference type="InterPro" id="IPR000014">
    <property type="entry name" value="PAS"/>
</dbReference>
<name>A0A3D8L3K6_9BACT</name>
<dbReference type="CDD" id="cd00130">
    <property type="entry name" value="PAS"/>
    <property type="match status" value="1"/>
</dbReference>
<keyword evidence="4" id="KW-0597">Phosphoprotein</keyword>
<dbReference type="GO" id="GO:0000155">
    <property type="term" value="F:phosphorelay sensor kinase activity"/>
    <property type="evidence" value="ECO:0007669"/>
    <property type="project" value="InterPro"/>
</dbReference>
<dbReference type="AlphaFoldDB" id="A0A3D8L3K6"/>
<dbReference type="Gene3D" id="3.30.450.20">
    <property type="entry name" value="PAS domain"/>
    <property type="match status" value="1"/>
</dbReference>
<dbReference type="Proteomes" id="UP000256708">
    <property type="component" value="Unassembled WGS sequence"/>
</dbReference>
<keyword evidence="5" id="KW-0808">Transferase</keyword>
<evidence type="ECO:0000256" key="8">
    <source>
        <dbReference type="ARBA" id="ARBA00022777"/>
    </source>
</evidence>
<dbReference type="EMBL" id="QRGR01000036">
    <property type="protein sequence ID" value="RDV11960.1"/>
    <property type="molecule type" value="Genomic_DNA"/>
</dbReference>
<sequence>MDEKINFGFGIFDKLFFQASKVLFVYDVDAASITYLNAAFSHLWNRTRESVIASPAILLETVHPEDREHLFREYHELTEGTPKYGIEFRIRTPDGSILWLLLTPQFFTDATGGRCIAGMVEDITDAKENIDTLHKHGAKKNAILEILSHDLAGPLASIQSLADALSESTKSYENAEANNLIRIIRESSERSLRMIRDFVQQEFLETAEAAMVTRRVNLVKKVREVMEQLEGGERIINREFRFNSSSDRLYVYIDQDKFGQVITNLISNAIKFTRDGGVIAVDISEQETSVLIAVKDNGIGIPERYHDKLFEKFTPARREGLKGEPSTGLGLAIAKTIMEWHKGSIWFESEENVGTTFYIEIPKE</sequence>
<dbReference type="InterPro" id="IPR003661">
    <property type="entry name" value="HisK_dim/P_dom"/>
</dbReference>
<dbReference type="InterPro" id="IPR036890">
    <property type="entry name" value="HATPase_C_sf"/>
</dbReference>
<accession>A0A3D8L3K6</accession>
<dbReference type="SMART" id="SM00388">
    <property type="entry name" value="HisKA"/>
    <property type="match status" value="1"/>
</dbReference>
<dbReference type="FunFam" id="3.30.565.10:FF:000006">
    <property type="entry name" value="Sensor histidine kinase WalK"/>
    <property type="match status" value="1"/>
</dbReference>
<protein>
    <recommendedName>
        <fullName evidence="3">histidine kinase</fullName>
        <ecNumber evidence="3">2.7.13.3</ecNumber>
    </recommendedName>
</protein>
<comment type="caution">
    <text evidence="16">The sequence shown here is derived from an EMBL/GenBank/DDBJ whole genome shotgun (WGS) entry which is preliminary data.</text>
</comment>
<dbReference type="GO" id="GO:0030295">
    <property type="term" value="F:protein kinase activator activity"/>
    <property type="evidence" value="ECO:0007669"/>
    <property type="project" value="TreeGrafter"/>
</dbReference>
<dbReference type="SUPFAM" id="SSF55874">
    <property type="entry name" value="ATPase domain of HSP90 chaperone/DNA topoisomerase II/histidine kinase"/>
    <property type="match status" value="1"/>
</dbReference>
<dbReference type="InterPro" id="IPR050351">
    <property type="entry name" value="BphY/WalK/GraS-like"/>
</dbReference>
<dbReference type="InterPro" id="IPR000700">
    <property type="entry name" value="PAS-assoc_C"/>
</dbReference>
<evidence type="ECO:0000256" key="2">
    <source>
        <dbReference type="ARBA" id="ARBA00004141"/>
    </source>
</evidence>
<dbReference type="GO" id="GO:0000156">
    <property type="term" value="F:phosphorelay response regulator activity"/>
    <property type="evidence" value="ECO:0007669"/>
    <property type="project" value="TreeGrafter"/>
</dbReference>
<feature type="domain" description="PAS" evidence="14">
    <location>
        <begin position="23"/>
        <end position="81"/>
    </location>
</feature>
<dbReference type="GO" id="GO:0005524">
    <property type="term" value="F:ATP binding"/>
    <property type="evidence" value="ECO:0007669"/>
    <property type="project" value="UniProtKB-KW"/>
</dbReference>
<evidence type="ECO:0000259" key="13">
    <source>
        <dbReference type="PROSITE" id="PS50109"/>
    </source>
</evidence>
<dbReference type="InterPro" id="IPR004358">
    <property type="entry name" value="Sig_transdc_His_kin-like_C"/>
</dbReference>
<evidence type="ECO:0000313" key="17">
    <source>
        <dbReference type="Proteomes" id="UP000256708"/>
    </source>
</evidence>
<evidence type="ECO:0000259" key="14">
    <source>
        <dbReference type="PROSITE" id="PS50112"/>
    </source>
</evidence>
<dbReference type="PROSITE" id="PS50109">
    <property type="entry name" value="HIS_KIN"/>
    <property type="match status" value="1"/>
</dbReference>
<keyword evidence="17" id="KW-1185">Reference proteome</keyword>
<dbReference type="InterPro" id="IPR005467">
    <property type="entry name" value="His_kinase_dom"/>
</dbReference>
<dbReference type="NCBIfam" id="TIGR00229">
    <property type="entry name" value="sensory_box"/>
    <property type="match status" value="1"/>
</dbReference>
<comment type="catalytic activity">
    <reaction evidence="1">
        <text>ATP + protein L-histidine = ADP + protein N-phospho-L-histidine.</text>
        <dbReference type="EC" id="2.7.13.3"/>
    </reaction>
</comment>
<reference evidence="17" key="1">
    <citation type="submission" date="2018-08" db="EMBL/GenBank/DDBJ databases">
        <authorList>
            <person name="Liu Z.-W."/>
            <person name="Du Z.-J."/>
        </authorList>
    </citation>
    <scope>NUCLEOTIDE SEQUENCE [LARGE SCALE GENOMIC DNA]</scope>
    <source>
        <strain evidence="17">H4X</strain>
    </source>
</reference>
<dbReference type="InterPro" id="IPR003594">
    <property type="entry name" value="HATPase_dom"/>
</dbReference>
<dbReference type="SUPFAM" id="SSF47384">
    <property type="entry name" value="Homodimeric domain of signal transducing histidine kinase"/>
    <property type="match status" value="1"/>
</dbReference>
<evidence type="ECO:0000256" key="7">
    <source>
        <dbReference type="ARBA" id="ARBA00022741"/>
    </source>
</evidence>
<proteinExistence type="predicted"/>
<dbReference type="Gene3D" id="1.10.287.130">
    <property type="match status" value="1"/>
</dbReference>
<dbReference type="GO" id="GO:0007234">
    <property type="term" value="P:osmosensory signaling via phosphorelay pathway"/>
    <property type="evidence" value="ECO:0007669"/>
    <property type="project" value="TreeGrafter"/>
</dbReference>
<evidence type="ECO:0000256" key="10">
    <source>
        <dbReference type="ARBA" id="ARBA00022989"/>
    </source>
</evidence>
<feature type="domain" description="Histidine kinase" evidence="13">
    <location>
        <begin position="146"/>
        <end position="364"/>
    </location>
</feature>
<evidence type="ECO:0000256" key="1">
    <source>
        <dbReference type="ARBA" id="ARBA00000085"/>
    </source>
</evidence>
<keyword evidence="9" id="KW-0067">ATP-binding</keyword>
<dbReference type="PROSITE" id="PS50112">
    <property type="entry name" value="PAS"/>
    <property type="match status" value="1"/>
</dbReference>
<evidence type="ECO:0000256" key="3">
    <source>
        <dbReference type="ARBA" id="ARBA00012438"/>
    </source>
</evidence>
<dbReference type="PRINTS" id="PR00344">
    <property type="entry name" value="BCTRLSENSOR"/>
</dbReference>
<dbReference type="Pfam" id="PF08447">
    <property type="entry name" value="PAS_3"/>
    <property type="match status" value="1"/>
</dbReference>
<dbReference type="EC" id="2.7.13.3" evidence="3"/>
<dbReference type="Gene3D" id="3.30.565.10">
    <property type="entry name" value="Histidine kinase-like ATPase, C-terminal domain"/>
    <property type="match status" value="1"/>
</dbReference>
<dbReference type="Pfam" id="PF02518">
    <property type="entry name" value="HATPase_c"/>
    <property type="match status" value="1"/>
</dbReference>
<keyword evidence="12" id="KW-0472">Membrane</keyword>
<keyword evidence="6" id="KW-0812">Transmembrane</keyword>
<dbReference type="Pfam" id="PF00512">
    <property type="entry name" value="HisKA"/>
    <property type="match status" value="1"/>
</dbReference>
<dbReference type="InterPro" id="IPR036097">
    <property type="entry name" value="HisK_dim/P_sf"/>
</dbReference>
<dbReference type="SUPFAM" id="SSF55785">
    <property type="entry name" value="PYP-like sensor domain (PAS domain)"/>
    <property type="match status" value="1"/>
</dbReference>